<dbReference type="Pfam" id="PF08159">
    <property type="entry name" value="NUC153"/>
    <property type="match status" value="1"/>
</dbReference>
<dbReference type="GO" id="GO:0003723">
    <property type="term" value="F:RNA binding"/>
    <property type="evidence" value="ECO:0007669"/>
    <property type="project" value="TreeGrafter"/>
</dbReference>
<feature type="region of interest" description="Disordered" evidence="5">
    <location>
        <begin position="54"/>
        <end position="155"/>
    </location>
</feature>
<evidence type="ECO:0000256" key="2">
    <source>
        <dbReference type="ARBA" id="ARBA00009087"/>
    </source>
</evidence>
<proteinExistence type="inferred from homology"/>
<evidence type="ECO:0000313" key="8">
    <source>
        <dbReference type="Ensembl" id="ENSPMAP00000008334.1"/>
    </source>
</evidence>
<feature type="compositionally biased region" description="Acidic residues" evidence="5">
    <location>
        <begin position="616"/>
        <end position="628"/>
    </location>
</feature>
<comment type="similarity">
    <text evidence="2">Belongs to the ESF1 family.</text>
</comment>
<evidence type="ECO:0000259" key="7">
    <source>
        <dbReference type="Pfam" id="PF25121"/>
    </source>
</evidence>
<dbReference type="AlphaFoldDB" id="S4RSZ4"/>
<reference evidence="8" key="2">
    <citation type="submission" date="2025-09" db="UniProtKB">
        <authorList>
            <consortium name="Ensembl"/>
        </authorList>
    </citation>
    <scope>IDENTIFICATION</scope>
</reference>
<evidence type="ECO:0000259" key="6">
    <source>
        <dbReference type="Pfam" id="PF08159"/>
    </source>
</evidence>
<sequence>MPMKGDLISQDARFKKVSRDPRFWEMPEKERKIQIDKRFQGMFNEKRFKLKYTVDKRGRPIQHTSKEDLKRFYQLSDSDDNASDSENTKEAKTKQTTKDENSESDDGDEETSEKKSSIKNKKNLMKTQRAKEKALISSQKTEHTGQLSSTTFGNADVKTNQTQSAIEKAKKIIVKEVKSNKNTFKKTINLCSNNCRIRSYLCCVLYILNCNLVFVNNEHLLYFIAELEDESEKFEDAEFHRGSAEENDDKDAVTSRVSKKGTQSSDEEDFEEMLNEEPEMLVEHAWGEIGEDAPRADNVTRRLAVCNIDWDRIKAKDLLVLFDSFKPKCGVVMSVKIYPSEYGKERMEHEKLHGPAELADNTLPDDIQDSQLNAKDEVFQEKLRKYQFNRLKYFYAVVQCDSPETANAIYEGCDRMEYEASSSFIDLRFIPDGMTFDDEPADSAIEVDSESYKPKHFTSAALGMSKVELTWEETDHERVQTLMKRDFTKDEILEMDVKAYLASSSEDDDELHAKPSGSESMPLKKNKKVSEEEMINKYRELLKGIDEEKTEERDMEMEITWVPGLKETAEEMVKKKLEGKDSLTPWEQYLEKRKEKKRQKREEKKKHKDVQTQDLVSDEDLPPDVDLSDEFHREELQGTASKKGKKKKTKGKKEQALTSEETVERVQQEAELALLMMDDEEEDKKHFNYDNIVDQQNLSKRKKKKMLKKKEVIEEDTFQVDVEDPRFSAVYTSHLFNIDPSDSSFRKTKGTEALLMEKGRKRRLQEKEKLSGLQHQSPEVEALAAKGLDEKKGVDPALSLLIKSVKSKTEQFHASKKKKM</sequence>
<feature type="region of interest" description="Disordered" evidence="5">
    <location>
        <begin position="504"/>
        <end position="529"/>
    </location>
</feature>
<feature type="domain" description="ESF1 RRM" evidence="7">
    <location>
        <begin position="300"/>
        <end position="444"/>
    </location>
</feature>
<keyword evidence="4" id="KW-0539">Nucleus</keyword>
<dbReference type="PANTHER" id="PTHR12202:SF0">
    <property type="entry name" value="ESF1 HOMOLOG"/>
    <property type="match status" value="1"/>
</dbReference>
<protein>
    <submittedName>
        <fullName evidence="8">ESF1, nucleolar pre-rRNA processing protein, homolog (S. cerevisiae)</fullName>
    </submittedName>
</protein>
<reference evidence="8" key="1">
    <citation type="submission" date="2025-08" db="UniProtKB">
        <authorList>
            <consortium name="Ensembl"/>
        </authorList>
    </citation>
    <scope>IDENTIFICATION</scope>
</reference>
<dbReference type="GO" id="GO:0005730">
    <property type="term" value="C:nucleolus"/>
    <property type="evidence" value="ECO:0007669"/>
    <property type="project" value="UniProtKB-SubCell"/>
</dbReference>
<dbReference type="InterPro" id="IPR012580">
    <property type="entry name" value="NUC153"/>
</dbReference>
<dbReference type="GO" id="GO:0006364">
    <property type="term" value="P:rRNA processing"/>
    <property type="evidence" value="ECO:0007669"/>
    <property type="project" value="InterPro"/>
</dbReference>
<feature type="compositionally biased region" description="Basic and acidic residues" evidence="5">
    <location>
        <begin position="54"/>
        <end position="71"/>
    </location>
</feature>
<name>S4RSZ4_PETMA</name>
<feature type="compositionally biased region" description="Basic and acidic residues" evidence="5">
    <location>
        <begin position="12"/>
        <end position="21"/>
    </location>
</feature>
<evidence type="ECO:0000256" key="1">
    <source>
        <dbReference type="ARBA" id="ARBA00004604"/>
    </source>
</evidence>
<keyword evidence="3" id="KW-0175">Coiled coil</keyword>
<organism evidence="8">
    <name type="scientific">Petromyzon marinus</name>
    <name type="common">Sea lamprey</name>
    <dbReference type="NCBI Taxonomy" id="7757"/>
    <lineage>
        <taxon>Eukaryota</taxon>
        <taxon>Metazoa</taxon>
        <taxon>Chordata</taxon>
        <taxon>Craniata</taxon>
        <taxon>Vertebrata</taxon>
        <taxon>Cyclostomata</taxon>
        <taxon>Hyperoartia</taxon>
        <taxon>Petromyzontiformes</taxon>
        <taxon>Petromyzontidae</taxon>
        <taxon>Petromyzon</taxon>
    </lineage>
</organism>
<feature type="region of interest" description="Disordered" evidence="5">
    <location>
        <begin position="237"/>
        <end position="272"/>
    </location>
</feature>
<dbReference type="Pfam" id="PF25121">
    <property type="entry name" value="RRM_ESF1"/>
    <property type="match status" value="1"/>
</dbReference>
<dbReference type="OMA" id="YEMEMSW"/>
<evidence type="ECO:0000256" key="3">
    <source>
        <dbReference type="ARBA" id="ARBA00023054"/>
    </source>
</evidence>
<comment type="subcellular location">
    <subcellularLocation>
        <location evidence="1">Nucleus</location>
        <location evidence="1">Nucleolus</location>
    </subcellularLocation>
</comment>
<dbReference type="STRING" id="7757.ENSPMAP00000008334"/>
<dbReference type="PANTHER" id="PTHR12202">
    <property type="entry name" value="ESF1 HOMOLOG"/>
    <property type="match status" value="1"/>
</dbReference>
<dbReference type="GeneTree" id="ENSGT00390000004881"/>
<feature type="compositionally biased region" description="Polar residues" evidence="5">
    <location>
        <begin position="136"/>
        <end position="155"/>
    </location>
</feature>
<evidence type="ECO:0000256" key="5">
    <source>
        <dbReference type="SAM" id="MobiDB-lite"/>
    </source>
</evidence>
<feature type="region of interest" description="Disordered" evidence="5">
    <location>
        <begin position="1"/>
        <end position="21"/>
    </location>
</feature>
<feature type="compositionally biased region" description="Acidic residues" evidence="5">
    <location>
        <begin position="102"/>
        <end position="111"/>
    </location>
</feature>
<feature type="compositionally biased region" description="Basic residues" evidence="5">
    <location>
        <begin position="594"/>
        <end position="608"/>
    </location>
</feature>
<dbReference type="Ensembl" id="ENSPMAT00000008372.1">
    <property type="protein sequence ID" value="ENSPMAP00000008334.1"/>
    <property type="gene ID" value="ENSPMAG00000007564.1"/>
</dbReference>
<feature type="domain" description="NUC153" evidence="6">
    <location>
        <begin position="724"/>
        <end position="751"/>
    </location>
</feature>
<accession>S4RSZ4</accession>
<feature type="compositionally biased region" description="Basic and acidic residues" evidence="5">
    <location>
        <begin position="86"/>
        <end position="101"/>
    </location>
</feature>
<dbReference type="InterPro" id="IPR039754">
    <property type="entry name" value="Esf1"/>
</dbReference>
<evidence type="ECO:0000256" key="4">
    <source>
        <dbReference type="ARBA" id="ARBA00023242"/>
    </source>
</evidence>
<feature type="region of interest" description="Disordered" evidence="5">
    <location>
        <begin position="579"/>
        <end position="665"/>
    </location>
</feature>
<feature type="region of interest" description="Disordered" evidence="5">
    <location>
        <begin position="759"/>
        <end position="778"/>
    </location>
</feature>
<dbReference type="InterPro" id="IPR056750">
    <property type="entry name" value="RRM_ESF1"/>
</dbReference>
<feature type="compositionally biased region" description="Basic residues" evidence="5">
    <location>
        <begin position="642"/>
        <end position="651"/>
    </location>
</feature>
<dbReference type="HOGENOM" id="CLU_010564_2_0_1"/>